<keyword evidence="2" id="KW-1185">Reference proteome</keyword>
<dbReference type="Proteomes" id="UP000287853">
    <property type="component" value="Unassembled WGS sequence"/>
</dbReference>
<sequence length="145" mass="16441">MLARVVGCQKMTYRIAETGRSVNLLAGCEKEVYLGKGIGALQKTQNHLSGTSPMPSKSHTCPEIRASLVSFDMVPRHEKGLLHMVRDDLSRMEDVTEQERALTQCNVYRAWRSETQIKIEFLDMNKPVGSRILFRMVYELASPLI</sequence>
<accession>A0A444J396</accession>
<protein>
    <submittedName>
        <fullName evidence="1">Uncharacterized protein</fullName>
    </submittedName>
</protein>
<comment type="caution">
    <text evidence="1">The sequence shown here is derived from an EMBL/GenBank/DDBJ whole genome shotgun (WGS) entry which is preliminary data.</text>
</comment>
<name>A0A444J396_9BACT</name>
<gene>
    <name evidence="1" type="ORF">H206_06255</name>
</gene>
<reference evidence="1 2" key="1">
    <citation type="submission" date="2017-01" db="EMBL/GenBank/DDBJ databases">
        <title>The cable genome- insights into the physiology and evolution of filamentous bacteria capable of sulfide oxidation via long distance electron transfer.</title>
        <authorList>
            <person name="Schreiber L."/>
            <person name="Bjerg J.T."/>
            <person name="Boggild A."/>
            <person name="Van De Vossenberg J."/>
            <person name="Meysman F."/>
            <person name="Nielsen L.P."/>
            <person name="Schramm A."/>
            <person name="Kjeldsen K.U."/>
        </authorList>
    </citation>
    <scope>NUCLEOTIDE SEQUENCE [LARGE SCALE GENOMIC DNA]</scope>
    <source>
        <strain evidence="1">MCF</strain>
    </source>
</reference>
<organism evidence="1 2">
    <name type="scientific">Candidatus Electrothrix aarhusensis</name>
    <dbReference type="NCBI Taxonomy" id="1859131"/>
    <lineage>
        <taxon>Bacteria</taxon>
        <taxon>Pseudomonadati</taxon>
        <taxon>Thermodesulfobacteriota</taxon>
        <taxon>Desulfobulbia</taxon>
        <taxon>Desulfobulbales</taxon>
        <taxon>Desulfobulbaceae</taxon>
        <taxon>Candidatus Electrothrix</taxon>
    </lineage>
</organism>
<dbReference type="AlphaFoldDB" id="A0A444J396"/>
<proteinExistence type="predicted"/>
<evidence type="ECO:0000313" key="2">
    <source>
        <dbReference type="Proteomes" id="UP000287853"/>
    </source>
</evidence>
<evidence type="ECO:0000313" key="1">
    <source>
        <dbReference type="EMBL" id="RWX47596.1"/>
    </source>
</evidence>
<dbReference type="EMBL" id="MTKO01000031">
    <property type="protein sequence ID" value="RWX47596.1"/>
    <property type="molecule type" value="Genomic_DNA"/>
</dbReference>